<dbReference type="InterPro" id="IPR000639">
    <property type="entry name" value="Epox_hydrolase-like"/>
</dbReference>
<dbReference type="AlphaFoldDB" id="A0A8C5IWI8"/>
<evidence type="ECO:0000256" key="2">
    <source>
        <dbReference type="ARBA" id="ARBA00038334"/>
    </source>
</evidence>
<dbReference type="Gene3D" id="3.40.50.1820">
    <property type="entry name" value="alpha/beta hydrolase"/>
    <property type="match status" value="2"/>
</dbReference>
<protein>
    <recommendedName>
        <fullName evidence="4">AB hydrolase-1 domain-containing protein</fullName>
    </recommendedName>
</protein>
<dbReference type="PRINTS" id="PR00412">
    <property type="entry name" value="EPOXHYDRLASE"/>
</dbReference>
<reference evidence="5" key="2">
    <citation type="submission" date="2025-09" db="UniProtKB">
        <authorList>
            <consortium name="Ensembl"/>
        </authorList>
    </citation>
    <scope>IDENTIFICATION</scope>
</reference>
<dbReference type="Pfam" id="PF00561">
    <property type="entry name" value="Abhydrolase_1"/>
    <property type="match status" value="1"/>
</dbReference>
<keyword evidence="3" id="KW-1133">Transmembrane helix</keyword>
<evidence type="ECO:0000256" key="1">
    <source>
        <dbReference type="ARBA" id="ARBA00022801"/>
    </source>
</evidence>
<reference evidence="5" key="1">
    <citation type="submission" date="2025-08" db="UniProtKB">
        <authorList>
            <consortium name="Ensembl"/>
        </authorList>
    </citation>
    <scope>IDENTIFICATION</scope>
</reference>
<dbReference type="Proteomes" id="UP000694408">
    <property type="component" value="Unplaced"/>
</dbReference>
<accession>A0A8C5IWI8</accession>
<dbReference type="InterPro" id="IPR000073">
    <property type="entry name" value="AB_hydrolase_1"/>
</dbReference>
<feature type="domain" description="AB hydrolase-1" evidence="4">
    <location>
        <begin position="86"/>
        <end position="132"/>
    </location>
</feature>
<comment type="similarity">
    <text evidence="2">Belongs to the AB hydrolase superfamily. Epoxide hydrolase family.</text>
</comment>
<keyword evidence="6" id="KW-1185">Reference proteome</keyword>
<dbReference type="SUPFAM" id="SSF53474">
    <property type="entry name" value="alpha/beta-Hydrolases"/>
    <property type="match status" value="1"/>
</dbReference>
<dbReference type="InterPro" id="IPR029058">
    <property type="entry name" value="AB_hydrolase_fold"/>
</dbReference>
<name>A0A8C5IWI8_JUNHY</name>
<feature type="transmembrane region" description="Helical" evidence="3">
    <location>
        <begin position="12"/>
        <end position="31"/>
    </location>
</feature>
<dbReference type="Ensembl" id="ENSJHYT00000012496.1">
    <property type="protein sequence ID" value="ENSJHYP00000010336.1"/>
    <property type="gene ID" value="ENSJHYG00000008105.1"/>
</dbReference>
<evidence type="ECO:0000313" key="5">
    <source>
        <dbReference type="Ensembl" id="ENSJHYP00000010336.1"/>
    </source>
</evidence>
<dbReference type="GO" id="GO:0004301">
    <property type="term" value="F:epoxide hydrolase activity"/>
    <property type="evidence" value="ECO:0007669"/>
    <property type="project" value="UniProtKB-ARBA"/>
</dbReference>
<organism evidence="5 6">
    <name type="scientific">Junco hyemalis</name>
    <name type="common">Dark-eyed junco</name>
    <dbReference type="NCBI Taxonomy" id="40217"/>
    <lineage>
        <taxon>Eukaryota</taxon>
        <taxon>Metazoa</taxon>
        <taxon>Chordata</taxon>
        <taxon>Craniata</taxon>
        <taxon>Vertebrata</taxon>
        <taxon>Euteleostomi</taxon>
        <taxon>Archelosauria</taxon>
        <taxon>Archosauria</taxon>
        <taxon>Dinosauria</taxon>
        <taxon>Saurischia</taxon>
        <taxon>Theropoda</taxon>
        <taxon>Coelurosauria</taxon>
        <taxon>Aves</taxon>
        <taxon>Neognathae</taxon>
        <taxon>Neoaves</taxon>
        <taxon>Telluraves</taxon>
        <taxon>Australaves</taxon>
        <taxon>Passeriformes</taxon>
        <taxon>Passerellidae</taxon>
        <taxon>Junco</taxon>
    </lineage>
</organism>
<keyword evidence="3" id="KW-0812">Transmembrane</keyword>
<keyword evidence="3" id="KW-0472">Membrane</keyword>
<dbReference type="PANTHER" id="PTHR43329">
    <property type="entry name" value="EPOXIDE HYDROLASE"/>
    <property type="match status" value="1"/>
</dbReference>
<keyword evidence="1" id="KW-0378">Hydrolase</keyword>
<evidence type="ECO:0000256" key="3">
    <source>
        <dbReference type="SAM" id="Phobius"/>
    </source>
</evidence>
<evidence type="ECO:0000259" key="4">
    <source>
        <dbReference type="Pfam" id="PF00561"/>
    </source>
</evidence>
<evidence type="ECO:0000313" key="6">
    <source>
        <dbReference type="Proteomes" id="UP000694408"/>
    </source>
</evidence>
<sequence>RFWDFSNRDFSGILTLFQPGIFWILGLFQLTFSRILGLEPSALWEGPECPFPFFLALCGIPGFFSRFSLLSQPGVRLHFVELGRGPALCLCHGFPESWLSWRFQMAPLARAGFRVIALEMKGYGDSSAPSGESRIINHGKKVWDKKFGGKIRKKNKLRQIPEFDYQLYFQEPGVAEAELEKDIGRTLKIMIRSSDPEVRSGFGVWGGLLVGLPEDPPESRLLPPALLQRYTRQFQKSGFRCEGPLNWYRNVRENQSWARSSGRFRKVPAPSGPVPAQIPRLQRGHIENCGHWTQMERPLELNRILLDWLENLPPENSWPGNSKL</sequence>
<proteinExistence type="inferred from homology"/>